<dbReference type="AlphaFoldDB" id="A0A2J6PXA4"/>
<organism evidence="1 2">
    <name type="scientific">Hyaloscypha hepaticicola</name>
    <dbReference type="NCBI Taxonomy" id="2082293"/>
    <lineage>
        <taxon>Eukaryota</taxon>
        <taxon>Fungi</taxon>
        <taxon>Dikarya</taxon>
        <taxon>Ascomycota</taxon>
        <taxon>Pezizomycotina</taxon>
        <taxon>Leotiomycetes</taxon>
        <taxon>Helotiales</taxon>
        <taxon>Hyaloscyphaceae</taxon>
        <taxon>Hyaloscypha</taxon>
    </lineage>
</organism>
<proteinExistence type="predicted"/>
<evidence type="ECO:0000313" key="1">
    <source>
        <dbReference type="EMBL" id="PMD18680.1"/>
    </source>
</evidence>
<dbReference type="Proteomes" id="UP000235672">
    <property type="component" value="Unassembled WGS sequence"/>
</dbReference>
<gene>
    <name evidence="1" type="ORF">NA56DRAFT_706600</name>
</gene>
<name>A0A2J6PXA4_9HELO</name>
<keyword evidence="2" id="KW-1185">Reference proteome</keyword>
<sequence>MREDMMLTNSPGRWVSGGLDGEGLHVIDNELLRLYIFVFALHKPLLVGMIEEAREKGVVSICCWWGGLNRRVQLQSFQPPAASRIPQGSFELQDWCDSTTPHLGNVSVSEGGAHSSSIAGWISAITKAKRGYSTSPRVLNALDICLARRRTAKASTHHEAAVHSRTCQAPLQLKNRMHVQWNSRRGCDGA</sequence>
<evidence type="ECO:0000313" key="2">
    <source>
        <dbReference type="Proteomes" id="UP000235672"/>
    </source>
</evidence>
<reference evidence="1 2" key="1">
    <citation type="submission" date="2016-05" db="EMBL/GenBank/DDBJ databases">
        <title>A degradative enzymes factory behind the ericoid mycorrhizal symbiosis.</title>
        <authorList>
            <consortium name="DOE Joint Genome Institute"/>
            <person name="Martino E."/>
            <person name="Morin E."/>
            <person name="Grelet G."/>
            <person name="Kuo A."/>
            <person name="Kohler A."/>
            <person name="Daghino S."/>
            <person name="Barry K."/>
            <person name="Choi C."/>
            <person name="Cichocki N."/>
            <person name="Clum A."/>
            <person name="Copeland A."/>
            <person name="Hainaut M."/>
            <person name="Haridas S."/>
            <person name="Labutti K."/>
            <person name="Lindquist E."/>
            <person name="Lipzen A."/>
            <person name="Khouja H.-R."/>
            <person name="Murat C."/>
            <person name="Ohm R."/>
            <person name="Olson A."/>
            <person name="Spatafora J."/>
            <person name="Veneault-Fourrey C."/>
            <person name="Henrissat B."/>
            <person name="Grigoriev I."/>
            <person name="Martin F."/>
            <person name="Perotto S."/>
        </authorList>
    </citation>
    <scope>NUCLEOTIDE SEQUENCE [LARGE SCALE GENOMIC DNA]</scope>
    <source>
        <strain evidence="1 2">UAMH 7357</strain>
    </source>
</reference>
<protein>
    <submittedName>
        <fullName evidence="1">Uncharacterized protein</fullName>
    </submittedName>
</protein>
<dbReference type="EMBL" id="KZ613493">
    <property type="protein sequence ID" value="PMD18680.1"/>
    <property type="molecule type" value="Genomic_DNA"/>
</dbReference>
<accession>A0A2J6PXA4</accession>